<protein>
    <submittedName>
        <fullName evidence="1">Uncharacterized protein</fullName>
    </submittedName>
</protein>
<evidence type="ECO:0000313" key="2">
    <source>
        <dbReference type="Proteomes" id="UP000289886"/>
    </source>
</evidence>
<comment type="caution">
    <text evidence="1">The sequence shown here is derived from an EMBL/GenBank/DDBJ whole genome shotgun (WGS) entry which is preliminary data.</text>
</comment>
<dbReference type="AlphaFoldDB" id="A0A444UV93"/>
<accession>A0A444UV93</accession>
<name>A0A444UV93_ACIRT</name>
<proteinExistence type="predicted"/>
<organism evidence="1 2">
    <name type="scientific">Acipenser ruthenus</name>
    <name type="common">Sterlet sturgeon</name>
    <dbReference type="NCBI Taxonomy" id="7906"/>
    <lineage>
        <taxon>Eukaryota</taxon>
        <taxon>Metazoa</taxon>
        <taxon>Chordata</taxon>
        <taxon>Craniata</taxon>
        <taxon>Vertebrata</taxon>
        <taxon>Euteleostomi</taxon>
        <taxon>Actinopterygii</taxon>
        <taxon>Chondrostei</taxon>
        <taxon>Acipenseriformes</taxon>
        <taxon>Acipenseridae</taxon>
        <taxon>Acipenser</taxon>
    </lineage>
</organism>
<dbReference type="Proteomes" id="UP000289886">
    <property type="component" value="Unassembled WGS sequence"/>
</dbReference>
<keyword evidence="2" id="KW-1185">Reference proteome</keyword>
<evidence type="ECO:0000313" key="1">
    <source>
        <dbReference type="EMBL" id="RXM92088.1"/>
    </source>
</evidence>
<dbReference type="EMBL" id="SCEB01007004">
    <property type="protein sequence ID" value="RXM92088.1"/>
    <property type="molecule type" value="Genomic_DNA"/>
</dbReference>
<gene>
    <name evidence="1" type="ORF">EOD39_20499</name>
</gene>
<reference evidence="1 2" key="1">
    <citation type="submission" date="2019-01" db="EMBL/GenBank/DDBJ databases">
        <title>Draft Genome and Complete Hox-Cluster Characterization of the Sterlet Sturgeon (Acipenser ruthenus).</title>
        <authorList>
            <person name="Wei Q."/>
        </authorList>
    </citation>
    <scope>NUCLEOTIDE SEQUENCE [LARGE SCALE GENOMIC DNA]</scope>
    <source>
        <strain evidence="1">WHYD16114868_AA</strain>
        <tissue evidence="1">Blood</tissue>
    </source>
</reference>
<sequence>MASGTVGQHRFQHIIDKDQELFLNRLSASEKKRILRKSNEKKRTVTTAASLDHLHPPANIVAQGNREGNVVLQSCKRINVAVNDHTNCFEYADLTGTRSSPAAAEVLLKQNSTNGIVCKSVASAKCLTPCTLNGRNPHVLPNGAKEPESSSVMNGQNFQRCVRRSSQVTLHQDVDFSSLSEENGFGAHSINSSNTSSRNKMPILTQGRSGVVKMMRQEPPRREAWSIFGQEDPRVKREKGEGHCFSLTSVTHDWCDACNRQITVLKPGVAVTFYCIDFGIRIAWKAKVTE</sequence>